<evidence type="ECO:0000313" key="3">
    <source>
        <dbReference type="EMBL" id="RUS70689.1"/>
    </source>
</evidence>
<protein>
    <submittedName>
        <fullName evidence="3">Uncharacterized protein</fullName>
    </submittedName>
</protein>
<dbReference type="SMART" id="SM00028">
    <property type="entry name" value="TPR"/>
    <property type="match status" value="2"/>
</dbReference>
<keyword evidence="1" id="KW-0802">TPR repeat</keyword>
<dbReference type="PROSITE" id="PS50005">
    <property type="entry name" value="TPR"/>
    <property type="match status" value="1"/>
</dbReference>
<feature type="non-terminal residue" evidence="3">
    <location>
        <position position="304"/>
    </location>
</feature>
<evidence type="ECO:0000313" key="4">
    <source>
        <dbReference type="Proteomes" id="UP000271974"/>
    </source>
</evidence>
<feature type="compositionally biased region" description="Basic and acidic residues" evidence="2">
    <location>
        <begin position="51"/>
        <end position="65"/>
    </location>
</feature>
<dbReference type="InterPro" id="IPR043195">
    <property type="entry name" value="TTC12"/>
</dbReference>
<dbReference type="GO" id="GO:0005813">
    <property type="term" value="C:centrosome"/>
    <property type="evidence" value="ECO:0007669"/>
    <property type="project" value="TreeGrafter"/>
</dbReference>
<dbReference type="InterPro" id="IPR011990">
    <property type="entry name" value="TPR-like_helical_dom_sf"/>
</dbReference>
<dbReference type="PANTHER" id="PTHR46540">
    <property type="entry name" value="TETRATRICOPEPTIDE REPEAT PROTEIN 12"/>
    <property type="match status" value="1"/>
</dbReference>
<dbReference type="GO" id="GO:0005737">
    <property type="term" value="C:cytoplasm"/>
    <property type="evidence" value="ECO:0007669"/>
    <property type="project" value="TreeGrafter"/>
</dbReference>
<dbReference type="AlphaFoldDB" id="A0A433SN76"/>
<name>A0A433SN76_ELYCH</name>
<organism evidence="3 4">
    <name type="scientific">Elysia chlorotica</name>
    <name type="common">Eastern emerald elysia</name>
    <name type="synonym">Sea slug</name>
    <dbReference type="NCBI Taxonomy" id="188477"/>
    <lineage>
        <taxon>Eukaryota</taxon>
        <taxon>Metazoa</taxon>
        <taxon>Spiralia</taxon>
        <taxon>Lophotrochozoa</taxon>
        <taxon>Mollusca</taxon>
        <taxon>Gastropoda</taxon>
        <taxon>Heterobranchia</taxon>
        <taxon>Euthyneura</taxon>
        <taxon>Panpulmonata</taxon>
        <taxon>Sacoglossa</taxon>
        <taxon>Placobranchoidea</taxon>
        <taxon>Plakobranchidae</taxon>
        <taxon>Elysia</taxon>
    </lineage>
</organism>
<keyword evidence="4" id="KW-1185">Reference proteome</keyword>
<dbReference type="Gene3D" id="1.25.40.10">
    <property type="entry name" value="Tetratricopeptide repeat domain"/>
    <property type="match status" value="1"/>
</dbReference>
<dbReference type="GO" id="GO:0070286">
    <property type="term" value="P:axonemal dynein complex assembly"/>
    <property type="evidence" value="ECO:0007669"/>
    <property type="project" value="TreeGrafter"/>
</dbReference>
<feature type="region of interest" description="Disordered" evidence="2">
    <location>
        <begin position="51"/>
        <end position="110"/>
    </location>
</feature>
<comment type="caution">
    <text evidence="3">The sequence shown here is derived from an EMBL/GenBank/DDBJ whole genome shotgun (WGS) entry which is preliminary data.</text>
</comment>
<reference evidence="3 4" key="1">
    <citation type="submission" date="2019-01" db="EMBL/GenBank/DDBJ databases">
        <title>A draft genome assembly of the solar-powered sea slug Elysia chlorotica.</title>
        <authorList>
            <person name="Cai H."/>
            <person name="Li Q."/>
            <person name="Fang X."/>
            <person name="Li J."/>
            <person name="Curtis N.E."/>
            <person name="Altenburger A."/>
            <person name="Shibata T."/>
            <person name="Feng M."/>
            <person name="Maeda T."/>
            <person name="Schwartz J.A."/>
            <person name="Shigenobu S."/>
            <person name="Lundholm N."/>
            <person name="Nishiyama T."/>
            <person name="Yang H."/>
            <person name="Hasebe M."/>
            <person name="Li S."/>
            <person name="Pierce S.K."/>
            <person name="Wang J."/>
        </authorList>
    </citation>
    <scope>NUCLEOTIDE SEQUENCE [LARGE SCALE GENOMIC DNA]</scope>
    <source>
        <strain evidence="3">EC2010</strain>
        <tissue evidence="3">Whole organism of an adult</tissue>
    </source>
</reference>
<evidence type="ECO:0000256" key="1">
    <source>
        <dbReference type="PROSITE-ProRule" id="PRU00339"/>
    </source>
</evidence>
<gene>
    <name evidence="3" type="ORF">EGW08_021547</name>
</gene>
<evidence type="ECO:0000256" key="2">
    <source>
        <dbReference type="SAM" id="MobiDB-lite"/>
    </source>
</evidence>
<feature type="repeat" description="TPR" evidence="1">
    <location>
        <begin position="140"/>
        <end position="173"/>
    </location>
</feature>
<accession>A0A433SN76</accession>
<dbReference type="STRING" id="188477.A0A433SN76"/>
<dbReference type="OrthoDB" id="2017782at2759"/>
<dbReference type="EMBL" id="RQTK01001353">
    <property type="protein sequence ID" value="RUS70689.1"/>
    <property type="molecule type" value="Genomic_DNA"/>
</dbReference>
<dbReference type="PANTHER" id="PTHR46540:SF1">
    <property type="entry name" value="TETRATRICOPEPTIDE REPEAT PROTEIN 12"/>
    <property type="match status" value="1"/>
</dbReference>
<dbReference type="Proteomes" id="UP000271974">
    <property type="component" value="Unassembled WGS sequence"/>
</dbReference>
<sequence>AKLQHSNQPSEEELNSFLSKVDQLDYVLKGLNSPDDEEKIRFTAKADELIEKFENEKKQPKKDEKDNEDDDPDLPQTKIGFSKTSINKDAYKNEPVAPSSVPSIQGPPVSDELDQKAFMAALEADAKERYERKKAAEKVAAVLKEKGNAAFRLGNFKEALDFYDKAIHEVRDSSVLYTNRAQAKIKLGLLTEALSDCDWALRVNKSLLNQSGHVKLSDISPEAHPQYSLYSADAGPLSPPDYLSEVDRRERAADQEQRAARLFEEGNEAAQGVVDLLARVNKADQVPMFYAGGFRVIAGLLVDG</sequence>
<feature type="non-terminal residue" evidence="3">
    <location>
        <position position="1"/>
    </location>
</feature>
<dbReference type="GO" id="GO:0007288">
    <property type="term" value="P:sperm axoneme assembly"/>
    <property type="evidence" value="ECO:0007669"/>
    <property type="project" value="TreeGrafter"/>
</dbReference>
<dbReference type="SUPFAM" id="SSF48452">
    <property type="entry name" value="TPR-like"/>
    <property type="match status" value="1"/>
</dbReference>
<dbReference type="InterPro" id="IPR019734">
    <property type="entry name" value="TPR_rpt"/>
</dbReference>
<proteinExistence type="predicted"/>